<evidence type="ECO:0000259" key="1">
    <source>
        <dbReference type="PROSITE" id="PS50943"/>
    </source>
</evidence>
<evidence type="ECO:0000313" key="3">
    <source>
        <dbReference type="Proteomes" id="UP001228504"/>
    </source>
</evidence>
<dbReference type="Proteomes" id="UP001228504">
    <property type="component" value="Unassembled WGS sequence"/>
</dbReference>
<dbReference type="Pfam" id="PF01381">
    <property type="entry name" value="HTH_3"/>
    <property type="match status" value="1"/>
</dbReference>
<organism evidence="2 3">
    <name type="scientific">Eubacterium multiforme</name>
    <dbReference type="NCBI Taxonomy" id="83339"/>
    <lineage>
        <taxon>Bacteria</taxon>
        <taxon>Bacillati</taxon>
        <taxon>Bacillota</taxon>
        <taxon>Clostridia</taxon>
        <taxon>Eubacteriales</taxon>
        <taxon>Eubacteriaceae</taxon>
        <taxon>Eubacterium</taxon>
    </lineage>
</organism>
<dbReference type="SUPFAM" id="SSF47413">
    <property type="entry name" value="lambda repressor-like DNA-binding domains"/>
    <property type="match status" value="1"/>
</dbReference>
<dbReference type="InterPro" id="IPR001387">
    <property type="entry name" value="Cro/C1-type_HTH"/>
</dbReference>
<reference evidence="2 3" key="1">
    <citation type="submission" date="2023-07" db="EMBL/GenBank/DDBJ databases">
        <title>Genomic Encyclopedia of Type Strains, Phase IV (KMG-IV): sequencing the most valuable type-strain genomes for metagenomic binning, comparative biology and taxonomic classification.</title>
        <authorList>
            <person name="Goeker M."/>
        </authorList>
    </citation>
    <scope>NUCLEOTIDE SEQUENCE [LARGE SCALE GENOMIC DNA]</scope>
    <source>
        <strain evidence="2 3">DSM 20694</strain>
    </source>
</reference>
<comment type="caution">
    <text evidence="2">The sequence shown here is derived from an EMBL/GenBank/DDBJ whole genome shotgun (WGS) entry which is preliminary data.</text>
</comment>
<evidence type="ECO:0000313" key="2">
    <source>
        <dbReference type="EMBL" id="MDQ0148999.1"/>
    </source>
</evidence>
<dbReference type="PROSITE" id="PS50943">
    <property type="entry name" value="HTH_CROC1"/>
    <property type="match status" value="1"/>
</dbReference>
<gene>
    <name evidence="2" type="ORF">J2S18_000929</name>
</gene>
<dbReference type="RefSeq" id="WP_307483837.1">
    <property type="nucleotide sequence ID" value="NZ_JAUSUF010000002.1"/>
</dbReference>
<dbReference type="CDD" id="cd00093">
    <property type="entry name" value="HTH_XRE"/>
    <property type="match status" value="1"/>
</dbReference>
<proteinExistence type="predicted"/>
<sequence length="34" mass="3890">MKINEIIKDRRNMQGLTQREVADYLGVSTPAVNK</sequence>
<dbReference type="Gene3D" id="1.10.260.40">
    <property type="entry name" value="lambda repressor-like DNA-binding domains"/>
    <property type="match status" value="1"/>
</dbReference>
<name>A0ABT9URZ8_9FIRM</name>
<feature type="domain" description="HTH cro/C1-type" evidence="1">
    <location>
        <begin position="7"/>
        <end position="34"/>
    </location>
</feature>
<dbReference type="InterPro" id="IPR010982">
    <property type="entry name" value="Lambda_DNA-bd_dom_sf"/>
</dbReference>
<keyword evidence="3" id="KW-1185">Reference proteome</keyword>
<protein>
    <submittedName>
        <fullName evidence="2">Transcriptional regulator with XRE-family HTH domain</fullName>
    </submittedName>
</protein>
<accession>A0ABT9URZ8</accession>
<dbReference type="EMBL" id="JAUSUF010000002">
    <property type="protein sequence ID" value="MDQ0148999.1"/>
    <property type="molecule type" value="Genomic_DNA"/>
</dbReference>